<evidence type="ECO:0000313" key="2">
    <source>
        <dbReference type="EMBL" id="MCW4138298.1"/>
    </source>
</evidence>
<feature type="signal peptide" evidence="1">
    <location>
        <begin position="1"/>
        <end position="17"/>
    </location>
</feature>
<evidence type="ECO:0000313" key="3">
    <source>
        <dbReference type="Proteomes" id="UP001208620"/>
    </source>
</evidence>
<evidence type="ECO:0000256" key="1">
    <source>
        <dbReference type="SAM" id="SignalP"/>
    </source>
</evidence>
<organism evidence="2 3">
    <name type="scientific">Segatella copri</name>
    <dbReference type="NCBI Taxonomy" id="165179"/>
    <lineage>
        <taxon>Bacteria</taxon>
        <taxon>Pseudomonadati</taxon>
        <taxon>Bacteroidota</taxon>
        <taxon>Bacteroidia</taxon>
        <taxon>Bacteroidales</taxon>
        <taxon>Prevotellaceae</taxon>
        <taxon>Segatella</taxon>
    </lineage>
</organism>
<proteinExistence type="predicted"/>
<name>A0AAW5UI72_9BACT</name>
<dbReference type="Proteomes" id="UP001208620">
    <property type="component" value="Unassembled WGS sequence"/>
</dbReference>
<dbReference type="EMBL" id="JAPDVD010000001">
    <property type="protein sequence ID" value="MCW4138298.1"/>
    <property type="molecule type" value="Genomic_DNA"/>
</dbReference>
<reference evidence="2" key="1">
    <citation type="submission" date="2022-11" db="EMBL/GenBank/DDBJ databases">
        <title>Genomic repertoires linked with pathogenic potency of arthritogenic Prevotella copri isolated from the gut of rheumatoid arthritis patients.</title>
        <authorList>
            <person name="Nii T."/>
            <person name="Maeda Y."/>
            <person name="Motooka D."/>
            <person name="Naito M."/>
            <person name="Matsumoto Y."/>
            <person name="Ogawa T."/>
            <person name="Oguro-Igashira E."/>
            <person name="Kishikawa T."/>
            <person name="Yamashita M."/>
            <person name="Koizumi S."/>
            <person name="Kurakawa T."/>
            <person name="Okumura R."/>
            <person name="Kayama H."/>
            <person name="Murakami M."/>
            <person name="Sakaguchi T."/>
            <person name="Das B."/>
            <person name="Nakamura S."/>
            <person name="Okada Y."/>
            <person name="Kumanogoh A."/>
            <person name="Takeda K."/>
        </authorList>
    </citation>
    <scope>NUCLEOTIDE SEQUENCE</scope>
    <source>
        <strain evidence="2">H105_2-2</strain>
    </source>
</reference>
<comment type="caution">
    <text evidence="2">The sequence shown here is derived from an EMBL/GenBank/DDBJ whole genome shotgun (WGS) entry which is preliminary data.</text>
</comment>
<dbReference type="AlphaFoldDB" id="A0AAW5UI72"/>
<gene>
    <name evidence="2" type="ORF">ONT01_11065</name>
</gene>
<feature type="chain" id="PRO_5044014747" evidence="1">
    <location>
        <begin position="18"/>
        <end position="332"/>
    </location>
</feature>
<sequence length="332" mass="37596">MKHLIALFAALAMNAYAGNAKQTDDTLYYLCDNNEKGKLDFEDEILVIARTPEGEYKGKFYGTSDEFMKARKGFLPGFYALPFAFRKGESKEISFTLSAKDRRFLNMPISINFKNHFDAIDALGDVQYLGWKQSQDILDKEVVTFCGELNADGIVLENRDVAYPEKKRLFKRVKAAELAAYGAQLMTRKQSKENCGRLYPVQGRSGKVVELSDGNFYPLIEKDEEQGCYVLDGQEFSKASMDRGTVREYRAEDGKGFIYLTKNITIHVYDAPSTDAKRIGTLRGSSHEIPECYQVLNYQNGWYKIRIEGAAGNKGSEGYVPEKHFSWNPKGI</sequence>
<keyword evidence="1" id="KW-0732">Signal</keyword>
<accession>A0AAW5UI72</accession>
<dbReference type="Gene3D" id="2.30.30.40">
    <property type="entry name" value="SH3 Domains"/>
    <property type="match status" value="1"/>
</dbReference>
<protein>
    <submittedName>
        <fullName evidence="2">SH3 domain-containing protein</fullName>
    </submittedName>
</protein>
<dbReference type="RefSeq" id="WP_264949165.1">
    <property type="nucleotide sequence ID" value="NZ_JAPDVB010000001.1"/>
</dbReference>